<evidence type="ECO:0000256" key="7">
    <source>
        <dbReference type="ARBA" id="ARBA00022771"/>
    </source>
</evidence>
<keyword evidence="5 12" id="KW-0235">DNA replication</keyword>
<evidence type="ECO:0000256" key="10">
    <source>
        <dbReference type="ARBA" id="ARBA00023125"/>
    </source>
</evidence>
<evidence type="ECO:0000256" key="14">
    <source>
        <dbReference type="PIRSR" id="PIRSR002811-1"/>
    </source>
</evidence>
<keyword evidence="17" id="KW-1185">Reference proteome</keyword>
<dbReference type="AlphaFoldDB" id="A0A8J3HQ52"/>
<name>A0A8J3HQ52_9RICK</name>
<evidence type="ECO:0000256" key="2">
    <source>
        <dbReference type="ARBA" id="ARBA00022515"/>
    </source>
</evidence>
<dbReference type="SMART" id="SM00400">
    <property type="entry name" value="ZnF_CHCC"/>
    <property type="match status" value="1"/>
</dbReference>
<evidence type="ECO:0000256" key="1">
    <source>
        <dbReference type="ARBA" id="ARBA00022478"/>
    </source>
</evidence>
<comment type="caution">
    <text evidence="16">The sequence shown here is derived from an EMBL/GenBank/DDBJ whole genome shotgun (WGS) entry which is preliminary data.</text>
</comment>
<evidence type="ECO:0000256" key="13">
    <source>
        <dbReference type="PIRNR" id="PIRNR002811"/>
    </source>
</evidence>
<dbReference type="InterPro" id="IPR006171">
    <property type="entry name" value="TOPRIM_dom"/>
</dbReference>
<dbReference type="InterPro" id="IPR034151">
    <property type="entry name" value="TOPRIM_DnaG_bac"/>
</dbReference>
<dbReference type="EC" id="2.7.7.101" evidence="12"/>
<comment type="function">
    <text evidence="12 13">RNA polymerase that catalyzes the synthesis of short RNA molecules used as primers for DNA polymerase during DNA replication.</text>
</comment>
<dbReference type="Proteomes" id="UP000637906">
    <property type="component" value="Unassembled WGS sequence"/>
</dbReference>
<gene>
    <name evidence="12 16" type="primary">dnaG</name>
    <name evidence="16" type="ORF">sL5_05560</name>
</gene>
<dbReference type="GO" id="GO:0008270">
    <property type="term" value="F:zinc ion binding"/>
    <property type="evidence" value="ECO:0007669"/>
    <property type="project" value="UniProtKB-UniRule"/>
</dbReference>
<keyword evidence="10 12" id="KW-0238">DNA-binding</keyword>
<dbReference type="InterPro" id="IPR002694">
    <property type="entry name" value="Znf_CHC2"/>
</dbReference>
<comment type="domain">
    <text evidence="12">Contains an N-terminal zinc-binding domain, a central core domain that contains the primase activity, and a C-terminal DnaB-binding domain.</text>
</comment>
<comment type="cofactor">
    <cofactor evidence="12 13 14">
        <name>Zn(2+)</name>
        <dbReference type="ChEBI" id="CHEBI:29105"/>
    </cofactor>
    <text evidence="12 13 14">Binds 1 zinc ion per monomer.</text>
</comment>
<keyword evidence="9" id="KW-0460">Magnesium</keyword>
<evidence type="ECO:0000256" key="4">
    <source>
        <dbReference type="ARBA" id="ARBA00022695"/>
    </source>
</evidence>
<keyword evidence="7 12" id="KW-0863">Zinc-finger</keyword>
<evidence type="ECO:0000256" key="12">
    <source>
        <dbReference type="HAMAP-Rule" id="MF_00974"/>
    </source>
</evidence>
<dbReference type="GO" id="GO:0006269">
    <property type="term" value="P:DNA replication, synthesis of primer"/>
    <property type="evidence" value="ECO:0007669"/>
    <property type="project" value="UniProtKB-UniRule"/>
</dbReference>
<evidence type="ECO:0000256" key="3">
    <source>
        <dbReference type="ARBA" id="ARBA00022679"/>
    </source>
</evidence>
<dbReference type="FunFam" id="3.90.580.10:FF:000001">
    <property type="entry name" value="DNA primase"/>
    <property type="match status" value="1"/>
</dbReference>
<dbReference type="EMBL" id="BNGU01000018">
    <property type="protein sequence ID" value="GHM59563.1"/>
    <property type="molecule type" value="Genomic_DNA"/>
</dbReference>
<dbReference type="GO" id="GO:0005737">
    <property type="term" value="C:cytoplasm"/>
    <property type="evidence" value="ECO:0007669"/>
    <property type="project" value="TreeGrafter"/>
</dbReference>
<dbReference type="SUPFAM" id="SSF57783">
    <property type="entry name" value="Zinc beta-ribbon"/>
    <property type="match status" value="1"/>
</dbReference>
<evidence type="ECO:0000256" key="6">
    <source>
        <dbReference type="ARBA" id="ARBA00022723"/>
    </source>
</evidence>
<dbReference type="Pfam" id="PF01807">
    <property type="entry name" value="Zn_ribbon_DnaG"/>
    <property type="match status" value="1"/>
</dbReference>
<keyword evidence="4 12" id="KW-0548">Nucleotidyltransferase</keyword>
<comment type="catalytic activity">
    <reaction evidence="12">
        <text>ssDNA + n NTP = ssDNA/pppN(pN)n-1 hybrid + (n-1) diphosphate.</text>
        <dbReference type="EC" id="2.7.7.101"/>
    </reaction>
</comment>
<dbReference type="PROSITE" id="PS50880">
    <property type="entry name" value="TOPRIM"/>
    <property type="match status" value="1"/>
</dbReference>
<keyword evidence="11 12" id="KW-0804">Transcription</keyword>
<feature type="zinc finger region" description="CHC2-type" evidence="12 14">
    <location>
        <begin position="34"/>
        <end position="58"/>
    </location>
</feature>
<evidence type="ECO:0000313" key="17">
    <source>
        <dbReference type="Proteomes" id="UP000637906"/>
    </source>
</evidence>
<evidence type="ECO:0000313" key="16">
    <source>
        <dbReference type="EMBL" id="GHM59563.1"/>
    </source>
</evidence>
<keyword evidence="6 12" id="KW-0479">Metal-binding</keyword>
<sequence>MDYTELIKSRLLPSNIIGKKVKLTKKGTNFVGLCPFHHEKTPSFTVNDGKGFYYCFGCGASGDVFEFVCKTEGLNFKEAVESLAQMTGVQLPEKRYNQDSSKNNDMTKVFDLAADWFIHKLHSNELALDYLRQRKISLDMIKKFKIGYAPNNGLKEYLSAQGIKDEVIGLINKNGDYFRDRLMFPIWNMTGKIIAFGGRILDDKMQPKYLNSPESILFKKRESIYSINFALNEIRKKQQVFIVEGYTDVIALFQAGITNVVAPLGTAISTWHIESLWNIAQEIFVCMDGDNAGHTAALRVASLALSILEPGKLLKFVILPSGYDPYDICNSYNYNSEEILSLLEDKAKLHSEFLWDYEINSSTFITSSSAPEKYAMLENRLMHYINDIKNSSVKKYYKNFFYNKIRFLQAKQGVKSTKNFKMTKEECLYDKLPSLVEQEQNQTAILRIAIEFPEVLDDPILFEQFADFTMTNKDAYKLQQHIIDIKSKINCKLSKETLIEELEKSKVADIVQYITEKTKLLHSQLSNYESAKTIWYNIMLFRELSILKEEALQARISGNLGYQDCLARQIELIETEQRKMQMDIIKRYNQPTMLL</sequence>
<evidence type="ECO:0000256" key="11">
    <source>
        <dbReference type="ARBA" id="ARBA00023163"/>
    </source>
</evidence>
<organism evidence="16 17">
    <name type="scientific">Candidatus Mesenet longicola</name>
    <dbReference type="NCBI Taxonomy" id="1892558"/>
    <lineage>
        <taxon>Bacteria</taxon>
        <taxon>Pseudomonadati</taxon>
        <taxon>Pseudomonadota</taxon>
        <taxon>Alphaproteobacteria</taxon>
        <taxon>Rickettsiales</taxon>
        <taxon>Anaplasmataceae</taxon>
        <taxon>Candidatus Mesenet</taxon>
    </lineage>
</organism>
<feature type="domain" description="Toprim" evidence="15">
    <location>
        <begin position="238"/>
        <end position="320"/>
    </location>
</feature>
<dbReference type="InterPro" id="IPR030846">
    <property type="entry name" value="DnaG_bac"/>
</dbReference>
<dbReference type="InterPro" id="IPR036977">
    <property type="entry name" value="DNA_primase_Znf_CHC2"/>
</dbReference>
<comment type="subunit">
    <text evidence="12">Monomer. Interacts with DnaB.</text>
</comment>
<accession>A0A8J3HQ52</accession>
<keyword evidence="1 12" id="KW-0240">DNA-directed RNA polymerase</keyword>
<dbReference type="SMART" id="SM00493">
    <property type="entry name" value="TOPRIM"/>
    <property type="match status" value="1"/>
</dbReference>
<dbReference type="Gene3D" id="3.40.1360.10">
    <property type="match status" value="1"/>
</dbReference>
<dbReference type="Gene3D" id="3.90.580.10">
    <property type="entry name" value="Zinc finger, CHC2-type domain"/>
    <property type="match status" value="1"/>
</dbReference>
<dbReference type="GO" id="GO:1990077">
    <property type="term" value="C:primosome complex"/>
    <property type="evidence" value="ECO:0007669"/>
    <property type="project" value="UniProtKB-KW"/>
</dbReference>
<reference evidence="16 17" key="1">
    <citation type="journal article" date="2021" name="Microb. Ecol.">
        <title>Candidatus Mesenet longicola: Novel Endosymbionts of Brontispa longissima that Induce Cytoplasmic Incompatibility.</title>
        <authorList>
            <person name="Takano S."/>
            <person name="Gotoh Y."/>
            <person name="Hayashi T."/>
        </authorList>
    </citation>
    <scope>NUCLEOTIDE SEQUENCE [LARGE SCALE GENOMIC DNA]</scope>
    <source>
        <strain evidence="16">L5</strain>
    </source>
</reference>
<dbReference type="Pfam" id="PF13662">
    <property type="entry name" value="Toprim_4"/>
    <property type="match status" value="1"/>
</dbReference>
<dbReference type="PIRSF" id="PIRSF002811">
    <property type="entry name" value="DnaG"/>
    <property type="match status" value="1"/>
</dbReference>
<dbReference type="InterPro" id="IPR013264">
    <property type="entry name" value="DNAG_N"/>
</dbReference>
<dbReference type="Pfam" id="PF08275">
    <property type="entry name" value="DNAG_N"/>
    <property type="match status" value="1"/>
</dbReference>
<dbReference type="CDD" id="cd03364">
    <property type="entry name" value="TOPRIM_DnaG_primases"/>
    <property type="match status" value="1"/>
</dbReference>
<dbReference type="SUPFAM" id="SSF56731">
    <property type="entry name" value="DNA primase core"/>
    <property type="match status" value="1"/>
</dbReference>
<dbReference type="GO" id="GO:0003677">
    <property type="term" value="F:DNA binding"/>
    <property type="evidence" value="ECO:0007669"/>
    <property type="project" value="UniProtKB-KW"/>
</dbReference>
<dbReference type="NCBIfam" id="TIGR01391">
    <property type="entry name" value="dnaG"/>
    <property type="match status" value="1"/>
</dbReference>
<comment type="similarity">
    <text evidence="12 13">Belongs to the DnaG primase family.</text>
</comment>
<protein>
    <recommendedName>
        <fullName evidence="12 13">DNA primase</fullName>
        <ecNumber evidence="12">2.7.7.101</ecNumber>
    </recommendedName>
</protein>
<dbReference type="InterPro" id="IPR006295">
    <property type="entry name" value="DNA_primase_DnaG"/>
</dbReference>
<dbReference type="InterPro" id="IPR050219">
    <property type="entry name" value="DnaG_primase"/>
</dbReference>
<dbReference type="PANTHER" id="PTHR30313">
    <property type="entry name" value="DNA PRIMASE"/>
    <property type="match status" value="1"/>
</dbReference>
<evidence type="ECO:0000256" key="5">
    <source>
        <dbReference type="ARBA" id="ARBA00022705"/>
    </source>
</evidence>
<keyword evidence="3 12" id="KW-0808">Transferase</keyword>
<dbReference type="GO" id="GO:0003899">
    <property type="term" value="F:DNA-directed RNA polymerase activity"/>
    <property type="evidence" value="ECO:0007669"/>
    <property type="project" value="UniProtKB-UniRule"/>
</dbReference>
<evidence type="ECO:0000256" key="9">
    <source>
        <dbReference type="ARBA" id="ARBA00022842"/>
    </source>
</evidence>
<evidence type="ECO:0000259" key="15">
    <source>
        <dbReference type="PROSITE" id="PS50880"/>
    </source>
</evidence>
<proteinExistence type="inferred from homology"/>
<dbReference type="PANTHER" id="PTHR30313:SF2">
    <property type="entry name" value="DNA PRIMASE"/>
    <property type="match status" value="1"/>
</dbReference>
<dbReference type="HAMAP" id="MF_00974">
    <property type="entry name" value="DNA_primase_DnaG"/>
    <property type="match status" value="1"/>
</dbReference>
<dbReference type="InterPro" id="IPR037068">
    <property type="entry name" value="DNA_primase_core_N_sf"/>
</dbReference>
<keyword evidence="8 12" id="KW-0862">Zinc</keyword>
<evidence type="ECO:0000256" key="8">
    <source>
        <dbReference type="ARBA" id="ARBA00022833"/>
    </source>
</evidence>
<keyword evidence="2 12" id="KW-0639">Primosome</keyword>
<dbReference type="GO" id="GO:0000428">
    <property type="term" value="C:DNA-directed RNA polymerase complex"/>
    <property type="evidence" value="ECO:0007669"/>
    <property type="project" value="UniProtKB-KW"/>
</dbReference>
<dbReference type="Gene3D" id="3.90.980.10">
    <property type="entry name" value="DNA primase, catalytic core, N-terminal domain"/>
    <property type="match status" value="1"/>
</dbReference>